<keyword evidence="1" id="KW-0812">Transmembrane</keyword>
<keyword evidence="1" id="KW-0472">Membrane</keyword>
<dbReference type="AlphaFoldDB" id="A0A2N0ZG98"/>
<evidence type="ECO:0000256" key="1">
    <source>
        <dbReference type="SAM" id="Phobius"/>
    </source>
</evidence>
<proteinExistence type="predicted"/>
<protein>
    <submittedName>
        <fullName evidence="2">Uncharacterized protein</fullName>
    </submittedName>
</protein>
<keyword evidence="3" id="KW-1185">Reference proteome</keyword>
<gene>
    <name evidence="2" type="ORF">CWS20_13300</name>
</gene>
<name>A0A2N0ZG98_9BACI</name>
<keyword evidence="1" id="KW-1133">Transmembrane helix</keyword>
<dbReference type="Proteomes" id="UP000233343">
    <property type="component" value="Unassembled WGS sequence"/>
</dbReference>
<comment type="caution">
    <text evidence="2">The sequence shown here is derived from an EMBL/GenBank/DDBJ whole genome shotgun (WGS) entry which is preliminary data.</text>
</comment>
<evidence type="ECO:0000313" key="3">
    <source>
        <dbReference type="Proteomes" id="UP000233343"/>
    </source>
</evidence>
<feature type="transmembrane region" description="Helical" evidence="1">
    <location>
        <begin position="48"/>
        <end position="72"/>
    </location>
</feature>
<sequence length="75" mass="8759">MNLFFTVLYLLSRTAGKILVVLSFPFLGLTQYAASAVYQRFNWFVARILLLCYLILLLILVIIFFMLFSYFADMS</sequence>
<reference evidence="2 3" key="1">
    <citation type="journal article" date="2010" name="Int. J. Syst. Evol. Microbiol.">
        <title>Bacillus horneckiae sp. nov., isolated from a spacecraft-assembly clean room.</title>
        <authorList>
            <person name="Vaishampayan P."/>
            <person name="Probst A."/>
            <person name="Krishnamurthi S."/>
            <person name="Ghosh S."/>
            <person name="Osman S."/>
            <person name="McDowall A."/>
            <person name="Ruckmani A."/>
            <person name="Mayilraj S."/>
            <person name="Venkateswaran K."/>
        </authorList>
    </citation>
    <scope>NUCLEOTIDE SEQUENCE [LARGE SCALE GENOMIC DNA]</scope>
    <source>
        <strain evidence="3">1PO1SC</strain>
    </source>
</reference>
<accession>A0A2N0ZG98</accession>
<organism evidence="2 3">
    <name type="scientific">Cytobacillus horneckiae</name>
    <dbReference type="NCBI Taxonomy" id="549687"/>
    <lineage>
        <taxon>Bacteria</taxon>
        <taxon>Bacillati</taxon>
        <taxon>Bacillota</taxon>
        <taxon>Bacilli</taxon>
        <taxon>Bacillales</taxon>
        <taxon>Bacillaceae</taxon>
        <taxon>Cytobacillus</taxon>
    </lineage>
</organism>
<dbReference type="EMBL" id="PISD01000028">
    <property type="protein sequence ID" value="PKG28540.1"/>
    <property type="molecule type" value="Genomic_DNA"/>
</dbReference>
<evidence type="ECO:0000313" key="2">
    <source>
        <dbReference type="EMBL" id="PKG28540.1"/>
    </source>
</evidence>